<feature type="domain" description="VOC" evidence="1">
    <location>
        <begin position="4"/>
        <end position="113"/>
    </location>
</feature>
<dbReference type="InterPro" id="IPR037523">
    <property type="entry name" value="VOC_core"/>
</dbReference>
<evidence type="ECO:0000313" key="2">
    <source>
        <dbReference type="EMBL" id="MYM82525.1"/>
    </source>
</evidence>
<dbReference type="EMBL" id="WWCP01000011">
    <property type="protein sequence ID" value="MYM82525.1"/>
    <property type="molecule type" value="Genomic_DNA"/>
</dbReference>
<dbReference type="PROSITE" id="PS51819">
    <property type="entry name" value="VOC"/>
    <property type="match status" value="1"/>
</dbReference>
<dbReference type="SUPFAM" id="SSF54593">
    <property type="entry name" value="Glyoxalase/Bleomycin resistance protein/Dihydroxybiphenyl dioxygenase"/>
    <property type="match status" value="1"/>
</dbReference>
<organism evidence="2 3">
    <name type="scientific">Duganella lactea</name>
    <dbReference type="NCBI Taxonomy" id="2692173"/>
    <lineage>
        <taxon>Bacteria</taxon>
        <taxon>Pseudomonadati</taxon>
        <taxon>Pseudomonadota</taxon>
        <taxon>Betaproteobacteria</taxon>
        <taxon>Burkholderiales</taxon>
        <taxon>Oxalobacteraceae</taxon>
        <taxon>Telluria group</taxon>
        <taxon>Duganella</taxon>
    </lineage>
</organism>
<dbReference type="RefSeq" id="WP_161019494.1">
    <property type="nucleotide sequence ID" value="NZ_WWCP01000011.1"/>
</dbReference>
<dbReference type="InterPro" id="IPR052164">
    <property type="entry name" value="Anthracycline_SecMetBiosynth"/>
</dbReference>
<dbReference type="Proteomes" id="UP000474565">
    <property type="component" value="Unassembled WGS sequence"/>
</dbReference>
<dbReference type="Pfam" id="PF00903">
    <property type="entry name" value="Glyoxalase"/>
    <property type="match status" value="1"/>
</dbReference>
<reference evidence="2 3" key="1">
    <citation type="submission" date="2019-12" db="EMBL/GenBank/DDBJ databases">
        <title>Novel species isolated from a subtropical stream in China.</title>
        <authorList>
            <person name="Lu H."/>
        </authorList>
    </citation>
    <scope>NUCLEOTIDE SEQUENCE [LARGE SCALE GENOMIC DNA]</scope>
    <source>
        <strain evidence="2 3">FT50W</strain>
    </source>
</reference>
<dbReference type="PANTHER" id="PTHR33993:SF1">
    <property type="entry name" value="GLYOXALASE FAMILY PROTEIN"/>
    <property type="match status" value="1"/>
</dbReference>
<comment type="caution">
    <text evidence="2">The sequence shown here is derived from an EMBL/GenBank/DDBJ whole genome shotgun (WGS) entry which is preliminary data.</text>
</comment>
<evidence type="ECO:0000259" key="1">
    <source>
        <dbReference type="PROSITE" id="PS51819"/>
    </source>
</evidence>
<dbReference type="InterPro" id="IPR029068">
    <property type="entry name" value="Glyas_Bleomycin-R_OHBP_Dase"/>
</dbReference>
<dbReference type="Gene3D" id="3.10.180.10">
    <property type="entry name" value="2,3-Dihydroxybiphenyl 1,2-Dioxygenase, domain 1"/>
    <property type="match status" value="1"/>
</dbReference>
<dbReference type="InterPro" id="IPR004360">
    <property type="entry name" value="Glyas_Fos-R_dOase_dom"/>
</dbReference>
<dbReference type="PANTHER" id="PTHR33993">
    <property type="entry name" value="GLYOXALASE-RELATED"/>
    <property type="match status" value="1"/>
</dbReference>
<gene>
    <name evidence="2" type="ORF">GTP44_11240</name>
</gene>
<dbReference type="AlphaFoldDB" id="A0A6L8MP64"/>
<protein>
    <submittedName>
        <fullName evidence="2">VOC family protein</fullName>
    </submittedName>
</protein>
<proteinExistence type="predicted"/>
<sequence length="122" mass="13221">MINGLRSAIYPVADLAKAKQWYTEVFGVTPYFDQPFYVGYNVGGFELGLLPDGGTPGRAGAMVYWGVRDIEAEVARIVALGAAIHHPITDVGEGIRTVELADPFGNLLCLIDNPHFDLTAVR</sequence>
<accession>A0A6L8MP64</accession>
<evidence type="ECO:0000313" key="3">
    <source>
        <dbReference type="Proteomes" id="UP000474565"/>
    </source>
</evidence>
<name>A0A6L8MP64_9BURK</name>